<keyword evidence="3" id="KW-0418">Kinase</keyword>
<sequence length="155" mass="17879">LSAIIHEHVSDLFPGMTATGCYQFRVTRNADLALNEDVEDLAKALKGELNSRRFGRAVRLEVTHNCPEHIYEYLLDEFDLEKEQLYKVDGPVNLARLLSNFKRPHLRYDSHTPIIPKVLKKSENIFSAMQKQDILLHHPFESFAPVINLLREAAR</sequence>
<evidence type="ECO:0000313" key="4">
    <source>
        <dbReference type="Proteomes" id="UP000473470"/>
    </source>
</evidence>
<proteinExistence type="predicted"/>
<evidence type="ECO:0000259" key="2">
    <source>
        <dbReference type="Pfam" id="PF17941"/>
    </source>
</evidence>
<dbReference type="InterPro" id="IPR036830">
    <property type="entry name" value="PP_kinase_middle_dom_sf"/>
</dbReference>
<dbReference type="GO" id="GO:0009358">
    <property type="term" value="C:polyphosphate kinase complex"/>
    <property type="evidence" value="ECO:0007669"/>
    <property type="project" value="InterPro"/>
</dbReference>
<dbReference type="PANTHER" id="PTHR30218">
    <property type="entry name" value="POLYPHOSPHATE KINASE"/>
    <property type="match status" value="1"/>
</dbReference>
<dbReference type="Pfam" id="PF17941">
    <property type="entry name" value="PP_kinase_C_1"/>
    <property type="match status" value="1"/>
</dbReference>
<dbReference type="AlphaFoldDB" id="A0A6L3MJF5"/>
<dbReference type="InterPro" id="IPR041108">
    <property type="entry name" value="PP_kinase_C_1"/>
</dbReference>
<name>A0A6L3MJF5_9BURK</name>
<comment type="caution">
    <text evidence="3">The sequence shown here is derived from an EMBL/GenBank/DDBJ whole genome shotgun (WGS) entry which is preliminary data.</text>
</comment>
<dbReference type="SUPFAM" id="SSF143724">
    <property type="entry name" value="PHP14-like"/>
    <property type="match status" value="1"/>
</dbReference>
<keyword evidence="3" id="KW-0808">Transferase</keyword>
<dbReference type="Gene3D" id="3.30.870.10">
    <property type="entry name" value="Endonuclease Chain A"/>
    <property type="match status" value="1"/>
</dbReference>
<dbReference type="InterPro" id="IPR003414">
    <property type="entry name" value="PP_kinase"/>
</dbReference>
<dbReference type="GO" id="GO:0006799">
    <property type="term" value="P:polyphosphate biosynthetic process"/>
    <property type="evidence" value="ECO:0007669"/>
    <property type="project" value="InterPro"/>
</dbReference>
<accession>A0A6L3MJF5</accession>
<reference evidence="3 4" key="1">
    <citation type="submission" date="2019-09" db="EMBL/GenBank/DDBJ databases">
        <title>Draft genome sequences of 48 bacterial type strains from the CCUG.</title>
        <authorList>
            <person name="Tunovic T."/>
            <person name="Pineiro-Iglesias B."/>
            <person name="Unosson C."/>
            <person name="Inganas E."/>
            <person name="Ohlen M."/>
            <person name="Cardew S."/>
            <person name="Jensie-Markopoulos S."/>
            <person name="Salva-Serra F."/>
            <person name="Jaen-Luchoro D."/>
            <person name="Karlsson R."/>
            <person name="Svensson-Stadler L."/>
            <person name="Chun J."/>
            <person name="Moore E."/>
        </authorList>
    </citation>
    <scope>NUCLEOTIDE SEQUENCE [LARGE SCALE GENOMIC DNA]</scope>
    <source>
        <strain evidence="3 4">CCUG 65686</strain>
    </source>
</reference>
<organism evidence="3 4">
    <name type="scientific">Burkholderia stagnalis</name>
    <dbReference type="NCBI Taxonomy" id="1503054"/>
    <lineage>
        <taxon>Bacteria</taxon>
        <taxon>Pseudomonadati</taxon>
        <taxon>Pseudomonadota</taxon>
        <taxon>Betaproteobacteria</taxon>
        <taxon>Burkholderiales</taxon>
        <taxon>Burkholderiaceae</taxon>
        <taxon>Burkholderia</taxon>
        <taxon>Burkholderia cepacia complex</taxon>
    </lineage>
</organism>
<dbReference type="Gene3D" id="3.30.1840.10">
    <property type="entry name" value="Polyphosphate kinase middle domain"/>
    <property type="match status" value="1"/>
</dbReference>
<evidence type="ECO:0000259" key="1">
    <source>
        <dbReference type="Pfam" id="PF02503"/>
    </source>
</evidence>
<protein>
    <submittedName>
        <fullName evidence="3">RNA degradosome polyphosphate kinase</fullName>
    </submittedName>
</protein>
<feature type="domain" description="Polyphosphate kinase middle" evidence="1">
    <location>
        <begin position="1"/>
        <end position="98"/>
    </location>
</feature>
<dbReference type="EMBL" id="VZOK01000285">
    <property type="protein sequence ID" value="KAB0629604.1"/>
    <property type="molecule type" value="Genomic_DNA"/>
</dbReference>
<dbReference type="InterPro" id="IPR024953">
    <property type="entry name" value="PP_kinase_middle"/>
</dbReference>
<dbReference type="Pfam" id="PF02503">
    <property type="entry name" value="PP_kinase"/>
    <property type="match status" value="1"/>
</dbReference>
<dbReference type="GO" id="GO:0008976">
    <property type="term" value="F:polyphosphate kinase activity"/>
    <property type="evidence" value="ECO:0007669"/>
    <property type="project" value="InterPro"/>
</dbReference>
<dbReference type="Proteomes" id="UP000473470">
    <property type="component" value="Unassembled WGS sequence"/>
</dbReference>
<gene>
    <name evidence="3" type="ORF">F7R25_37790</name>
</gene>
<feature type="non-terminal residue" evidence="3">
    <location>
        <position position="1"/>
    </location>
</feature>
<feature type="non-terminal residue" evidence="3">
    <location>
        <position position="155"/>
    </location>
</feature>
<feature type="domain" description="Polyphosphate kinase C-terminal" evidence="2">
    <location>
        <begin position="124"/>
        <end position="154"/>
    </location>
</feature>
<evidence type="ECO:0000313" key="3">
    <source>
        <dbReference type="EMBL" id="KAB0629604.1"/>
    </source>
</evidence>
<dbReference type="PANTHER" id="PTHR30218:SF0">
    <property type="entry name" value="POLYPHOSPHATE KINASE"/>
    <property type="match status" value="1"/>
</dbReference>
<dbReference type="SUPFAM" id="SSF56024">
    <property type="entry name" value="Phospholipase D/nuclease"/>
    <property type="match status" value="1"/>
</dbReference>